<reference evidence="3 4" key="1">
    <citation type="submission" date="2024-02" db="EMBL/GenBank/DDBJ databases">
        <title>Bacteria isolated from the canopy kelp, Nereocystis luetkeana.</title>
        <authorList>
            <person name="Pfister C.A."/>
            <person name="Younker I.T."/>
            <person name="Light S.H."/>
        </authorList>
    </citation>
    <scope>NUCLEOTIDE SEQUENCE [LARGE SCALE GENOMIC DNA]</scope>
    <source>
        <strain evidence="3 4">TI.2.07</strain>
    </source>
</reference>
<gene>
    <name evidence="3" type="ORF">V6255_18785</name>
</gene>
<dbReference type="EMBL" id="JBAKBA010000360">
    <property type="protein sequence ID" value="MEL0661146.1"/>
    <property type="molecule type" value="Genomic_DNA"/>
</dbReference>
<keyword evidence="4" id="KW-1185">Reference proteome</keyword>
<dbReference type="RefSeq" id="WP_341629462.1">
    <property type="nucleotide sequence ID" value="NZ_JBAKBA010000360.1"/>
</dbReference>
<sequence length="71" mass="7913">ALVSNETTPTTLQLALPIHRKDINVMAVDDNRENLKLISAMLTARVHRVTTCKTGKEAVEHAKNTPFDIIF</sequence>
<comment type="caution">
    <text evidence="1">Lacks conserved residue(s) required for the propagation of feature annotation.</text>
</comment>
<evidence type="ECO:0000313" key="3">
    <source>
        <dbReference type="EMBL" id="MEL0661146.1"/>
    </source>
</evidence>
<feature type="domain" description="Response regulatory" evidence="2">
    <location>
        <begin position="24"/>
        <end position="71"/>
    </location>
</feature>
<dbReference type="Proteomes" id="UP001366060">
    <property type="component" value="Unassembled WGS sequence"/>
</dbReference>
<protein>
    <recommendedName>
        <fullName evidence="2">Response regulatory domain-containing protein</fullName>
    </recommendedName>
</protein>
<dbReference type="InterPro" id="IPR011006">
    <property type="entry name" value="CheY-like_superfamily"/>
</dbReference>
<feature type="non-terminal residue" evidence="3">
    <location>
        <position position="71"/>
    </location>
</feature>
<proteinExistence type="predicted"/>
<dbReference type="InterPro" id="IPR001789">
    <property type="entry name" value="Sig_transdc_resp-reg_receiver"/>
</dbReference>
<dbReference type="PROSITE" id="PS50110">
    <property type="entry name" value="RESPONSE_REGULATORY"/>
    <property type="match status" value="1"/>
</dbReference>
<evidence type="ECO:0000259" key="2">
    <source>
        <dbReference type="PROSITE" id="PS50110"/>
    </source>
</evidence>
<accession>A0ABU9HHZ0</accession>
<dbReference type="SUPFAM" id="SSF52172">
    <property type="entry name" value="CheY-like"/>
    <property type="match status" value="1"/>
</dbReference>
<evidence type="ECO:0000313" key="4">
    <source>
        <dbReference type="Proteomes" id="UP001366060"/>
    </source>
</evidence>
<comment type="caution">
    <text evidence="3">The sequence shown here is derived from an EMBL/GenBank/DDBJ whole genome shotgun (WGS) entry which is preliminary data.</text>
</comment>
<feature type="non-terminal residue" evidence="3">
    <location>
        <position position="1"/>
    </location>
</feature>
<organism evidence="3 4">
    <name type="scientific">Psychromonas arctica</name>
    <dbReference type="NCBI Taxonomy" id="168275"/>
    <lineage>
        <taxon>Bacteria</taxon>
        <taxon>Pseudomonadati</taxon>
        <taxon>Pseudomonadota</taxon>
        <taxon>Gammaproteobacteria</taxon>
        <taxon>Alteromonadales</taxon>
        <taxon>Psychromonadaceae</taxon>
        <taxon>Psychromonas</taxon>
    </lineage>
</organism>
<name>A0ABU9HHZ0_9GAMM</name>
<dbReference type="Gene3D" id="3.40.50.2300">
    <property type="match status" value="1"/>
</dbReference>
<evidence type="ECO:0000256" key="1">
    <source>
        <dbReference type="PROSITE-ProRule" id="PRU00169"/>
    </source>
</evidence>